<gene>
    <name evidence="2" type="ORF">SAMN05216262_12610</name>
</gene>
<dbReference type="InterPro" id="IPR027463">
    <property type="entry name" value="AcrB_DN_DC_subdom"/>
</dbReference>
<feature type="transmembrane region" description="Helical" evidence="1">
    <location>
        <begin position="854"/>
        <end position="874"/>
    </location>
</feature>
<feature type="transmembrane region" description="Helical" evidence="1">
    <location>
        <begin position="361"/>
        <end position="381"/>
    </location>
</feature>
<feature type="transmembrane region" description="Helical" evidence="1">
    <location>
        <begin position="336"/>
        <end position="354"/>
    </location>
</feature>
<dbReference type="OrthoDB" id="9757940at2"/>
<evidence type="ECO:0000256" key="1">
    <source>
        <dbReference type="SAM" id="Phobius"/>
    </source>
</evidence>
<sequence length="1017" mass="111689">MDIARYSLTKPINIWLMSLCFIIGGMLAMSKIGRLEDPAFTIKQAVILTYYPGASAEKVEKEVTEQVETALQQMWQLDTLRSVSKPGFSRVTMEIKPNIDGPHLPQIWDELRKRLRDIRHELPIGASAPIVVDDFGDVYGIYYALSAPDFSAEQMREFSRIIRREVLTVDGVAKVKIGGILEEEIVAKIDSFQISGLGLSFPDIQQVLANNLKPFSGGRLYVGDKQIRLPVESATNKIEEIENLSMVIPGKNASIKIKDIAQLSIQPVAIPKGLKRFNGESAITLAISAQSDINVVDVGKNIANKLDEVLANLPAGIEVANIYNQAQVVDESVDGFILNLEVSVAVVTLALCLFMGWRSGIVVGGTLLITVLGTVLIMWLYDLQLQRISLGAMVIAMGMLVDNAIVVAEGMMLRMEKGKSAMESASYIVKRTQWPLLGATIIGIAAFSGIGLSDDATGEFLFSLFAVVLISLLLSWILAVTLTPLLGKYFYQVGKEQQTASAPSFFHRAYLTVLGKALQWRYVTLALLVVITLGAYASFGAIKQGFFPLSNTPVFFIHYWGPQDSDIRATEKYMKQGEQLILDTDGIESLSTFIGESSERFTLVFGPELPNESYGLFLVRAFDASAIPELAKTIAIKLREANPNSSFYPEIMQFGPGAGAKIQARFSGQDPAVLRDLAEQAKAIYFQDGKIRDIRDDWREKGIVLAPEYDDIAAGIAGVSRSDFSQAIKFYTDGLQIGQLQDGDYLYPIIARNSNVTLDKLASLKNSLVWSSSQRKYVPFKQVSGEMNYATEELLINRRDRVRTITVKAEAGYGETTGEAFNRTYQQVEAIALPEGYKLEWGGEYESSRKAQAALGQGLPLGFLVMFIISVLLFGRARQPLIIWLIVPMAVVGVVAGLLLADLPFGFMSLLGFLSLFGMLIKNAIVLLEEIDLQIQEGKAQAQAIVEASLSRLRPVSLAAITTILGVMPLIFDPFFADMSVTIMGGLAFATILTMIAVPVLYSIFYRIKVQSTTVNS</sequence>
<feature type="transmembrane region" description="Helical" evidence="1">
    <location>
        <begin position="907"/>
        <end position="928"/>
    </location>
</feature>
<dbReference type="EMBL" id="FOBI01000026">
    <property type="protein sequence ID" value="SEL85160.1"/>
    <property type="molecule type" value="Genomic_DNA"/>
</dbReference>
<dbReference type="Gene3D" id="3.30.70.1440">
    <property type="entry name" value="Multidrug efflux transporter AcrB pore domain"/>
    <property type="match status" value="1"/>
</dbReference>
<keyword evidence="1" id="KW-0472">Membrane</keyword>
<feature type="transmembrane region" description="Helical" evidence="1">
    <location>
        <begin position="522"/>
        <end position="542"/>
    </location>
</feature>
<keyword evidence="1" id="KW-0812">Transmembrane</keyword>
<dbReference type="STRING" id="641665.GCA_002104455_02173"/>
<dbReference type="Gene3D" id="3.30.2090.10">
    <property type="entry name" value="Multidrug efflux transporter AcrB TolC docking domain, DN and DC subdomains"/>
    <property type="match status" value="2"/>
</dbReference>
<dbReference type="GO" id="GO:0005886">
    <property type="term" value="C:plasma membrane"/>
    <property type="evidence" value="ECO:0007669"/>
    <property type="project" value="TreeGrafter"/>
</dbReference>
<dbReference type="InterPro" id="IPR001036">
    <property type="entry name" value="Acrflvin-R"/>
</dbReference>
<dbReference type="PANTHER" id="PTHR32063">
    <property type="match status" value="1"/>
</dbReference>
<dbReference type="SUPFAM" id="SSF82714">
    <property type="entry name" value="Multidrug efflux transporter AcrB TolC docking domain, DN and DC subdomains"/>
    <property type="match status" value="2"/>
</dbReference>
<name>A0A1H7TJY9_9GAMM</name>
<dbReference type="Proteomes" id="UP000199297">
    <property type="component" value="Unassembled WGS sequence"/>
</dbReference>
<dbReference type="Gene3D" id="3.30.70.1430">
    <property type="entry name" value="Multidrug efflux transporter AcrB pore domain"/>
    <property type="match status" value="2"/>
</dbReference>
<keyword evidence="1" id="KW-1133">Transmembrane helix</keyword>
<keyword evidence="3" id="KW-1185">Reference proteome</keyword>
<accession>A0A1H7TJY9</accession>
<feature type="transmembrane region" description="Helical" evidence="1">
    <location>
        <begin position="881"/>
        <end position="901"/>
    </location>
</feature>
<protein>
    <submittedName>
        <fullName evidence="2">Multidrug efflux pump subunit AcrB</fullName>
    </submittedName>
</protein>
<proteinExistence type="predicted"/>
<dbReference type="PANTHER" id="PTHR32063:SF18">
    <property type="entry name" value="CATION EFFLUX SYSTEM PROTEIN"/>
    <property type="match status" value="1"/>
</dbReference>
<dbReference type="RefSeq" id="WP_085286111.1">
    <property type="nucleotide sequence ID" value="NZ_FOBI01000026.1"/>
</dbReference>
<dbReference type="SUPFAM" id="SSF82866">
    <property type="entry name" value="Multidrug efflux transporter AcrB transmembrane domain"/>
    <property type="match status" value="2"/>
</dbReference>
<feature type="transmembrane region" description="Helical" evidence="1">
    <location>
        <begin position="387"/>
        <end position="413"/>
    </location>
</feature>
<dbReference type="SUPFAM" id="SSF82693">
    <property type="entry name" value="Multidrug efflux transporter AcrB pore domain, PN1, PN2, PC1 and PC2 subdomains"/>
    <property type="match status" value="2"/>
</dbReference>
<organism evidence="2 3">
    <name type="scientific">Colwellia chukchiensis</name>
    <dbReference type="NCBI Taxonomy" id="641665"/>
    <lineage>
        <taxon>Bacteria</taxon>
        <taxon>Pseudomonadati</taxon>
        <taxon>Pseudomonadota</taxon>
        <taxon>Gammaproteobacteria</taxon>
        <taxon>Alteromonadales</taxon>
        <taxon>Colwelliaceae</taxon>
        <taxon>Colwellia</taxon>
    </lineage>
</organism>
<feature type="transmembrane region" description="Helical" evidence="1">
    <location>
        <begin position="434"/>
        <end position="452"/>
    </location>
</feature>
<reference evidence="3" key="1">
    <citation type="submission" date="2016-10" db="EMBL/GenBank/DDBJ databases">
        <authorList>
            <person name="Varghese N."/>
            <person name="Submissions S."/>
        </authorList>
    </citation>
    <scope>NUCLEOTIDE SEQUENCE [LARGE SCALE GENOMIC DNA]</scope>
    <source>
        <strain evidence="3">CGMCC 1.9127</strain>
    </source>
</reference>
<dbReference type="PRINTS" id="PR00702">
    <property type="entry name" value="ACRIFLAVINRP"/>
</dbReference>
<dbReference type="AlphaFoldDB" id="A0A1H7TJY9"/>
<feature type="transmembrane region" description="Helical" evidence="1">
    <location>
        <begin position="464"/>
        <end position="486"/>
    </location>
</feature>
<dbReference type="Gene3D" id="3.30.70.1320">
    <property type="entry name" value="Multidrug efflux transporter AcrB pore domain like"/>
    <property type="match status" value="1"/>
</dbReference>
<dbReference type="Pfam" id="PF00873">
    <property type="entry name" value="ACR_tran"/>
    <property type="match status" value="1"/>
</dbReference>
<feature type="transmembrane region" description="Helical" evidence="1">
    <location>
        <begin position="983"/>
        <end position="1005"/>
    </location>
</feature>
<feature type="transmembrane region" description="Helical" evidence="1">
    <location>
        <begin position="12"/>
        <end position="29"/>
    </location>
</feature>
<dbReference type="Gene3D" id="1.20.1640.10">
    <property type="entry name" value="Multidrug efflux transporter AcrB transmembrane domain"/>
    <property type="match status" value="2"/>
</dbReference>
<evidence type="ECO:0000313" key="2">
    <source>
        <dbReference type="EMBL" id="SEL85160.1"/>
    </source>
</evidence>
<feature type="transmembrane region" description="Helical" evidence="1">
    <location>
        <begin position="956"/>
        <end position="977"/>
    </location>
</feature>
<dbReference type="GO" id="GO:0042910">
    <property type="term" value="F:xenobiotic transmembrane transporter activity"/>
    <property type="evidence" value="ECO:0007669"/>
    <property type="project" value="TreeGrafter"/>
</dbReference>
<evidence type="ECO:0000313" key="3">
    <source>
        <dbReference type="Proteomes" id="UP000199297"/>
    </source>
</evidence>